<evidence type="ECO:0000313" key="2">
    <source>
        <dbReference type="Proteomes" id="UP000295050"/>
    </source>
</evidence>
<comment type="caution">
    <text evidence="1">The sequence shown here is derived from an EMBL/GenBank/DDBJ whole genome shotgun (WGS) entry which is preliminary data.</text>
</comment>
<reference evidence="1 2" key="1">
    <citation type="submission" date="2019-03" db="EMBL/GenBank/DDBJ databases">
        <title>Genomic Encyclopedia of Type Strains, Phase IV (KMG-IV): sequencing the most valuable type-strain genomes for metagenomic binning, comparative biology and taxonomic classification.</title>
        <authorList>
            <person name="Goeker M."/>
        </authorList>
    </citation>
    <scope>NUCLEOTIDE SEQUENCE [LARGE SCALE GENOMIC DNA]</scope>
    <source>
        <strain evidence="1 2">DSM 24766</strain>
    </source>
</reference>
<dbReference type="Proteomes" id="UP000295050">
    <property type="component" value="Unassembled WGS sequence"/>
</dbReference>
<keyword evidence="2" id="KW-1185">Reference proteome</keyword>
<dbReference type="AlphaFoldDB" id="A0A4R2RIW2"/>
<protein>
    <submittedName>
        <fullName evidence="1">3-methyladenine DNA glycosylase AlkD</fullName>
    </submittedName>
</protein>
<organism evidence="1 2">
    <name type="scientific">Rhodovulum bhavnagarense</name>
    <dbReference type="NCBI Taxonomy" id="992286"/>
    <lineage>
        <taxon>Bacteria</taxon>
        <taxon>Pseudomonadati</taxon>
        <taxon>Pseudomonadota</taxon>
        <taxon>Alphaproteobacteria</taxon>
        <taxon>Rhodobacterales</taxon>
        <taxon>Paracoccaceae</taxon>
        <taxon>Rhodovulum</taxon>
    </lineage>
</organism>
<dbReference type="OrthoDB" id="9775346at2"/>
<gene>
    <name evidence="1" type="ORF">EV663_102276</name>
</gene>
<name>A0A4R2RIW2_9RHOB</name>
<dbReference type="SUPFAM" id="SSF48371">
    <property type="entry name" value="ARM repeat"/>
    <property type="match status" value="1"/>
</dbReference>
<evidence type="ECO:0000313" key="1">
    <source>
        <dbReference type="EMBL" id="TCP62429.1"/>
    </source>
</evidence>
<dbReference type="InterPro" id="IPR014825">
    <property type="entry name" value="DNA_alkylation"/>
</dbReference>
<dbReference type="Gene3D" id="1.25.10.90">
    <property type="match status" value="1"/>
</dbReference>
<dbReference type="RefSeq" id="WP_132950681.1">
    <property type="nucleotide sequence ID" value="NZ_SLXU01000002.1"/>
</dbReference>
<dbReference type="Pfam" id="PF08713">
    <property type="entry name" value="DNA_alkylation"/>
    <property type="match status" value="1"/>
</dbReference>
<sequence>MTPQAAIEVLLALGDVQKNTSRAKQHKSTRVTLGIAKSVLDDLARTWRQGCDLDERLALARALWESDLHESRIVAAKLLTQARIRPRDEGAWRLIVEWMPSVDDRAIADALAAAGQKRLVADPARLDEVEAWTCASHVWTRRAALAMTLPWARMVHPKPADLAIRARVTGWAAGYAADPDRAIQQAISSWLRDLWRRDPDAVWNFITAHGPEMSSTTRKEVTRLFD</sequence>
<dbReference type="EMBL" id="SLXU01000002">
    <property type="protein sequence ID" value="TCP62429.1"/>
    <property type="molecule type" value="Genomic_DNA"/>
</dbReference>
<dbReference type="PANTHER" id="PTHR34070">
    <property type="entry name" value="ARMADILLO-TYPE FOLD"/>
    <property type="match status" value="1"/>
</dbReference>
<dbReference type="InterPro" id="IPR016024">
    <property type="entry name" value="ARM-type_fold"/>
</dbReference>
<dbReference type="CDD" id="cd06561">
    <property type="entry name" value="AlkD_like"/>
    <property type="match status" value="1"/>
</dbReference>
<dbReference type="PANTHER" id="PTHR34070:SF1">
    <property type="entry name" value="DNA ALKYLATION REPAIR PROTEIN"/>
    <property type="match status" value="1"/>
</dbReference>
<accession>A0A4R2RIW2</accession>
<proteinExistence type="predicted"/>